<dbReference type="OrthoDB" id="9802771at2"/>
<keyword evidence="7" id="KW-1185">Reference proteome</keyword>
<dbReference type="AlphaFoldDB" id="A0A5C8PRW8"/>
<dbReference type="PROSITE" id="PS51318">
    <property type="entry name" value="TAT"/>
    <property type="match status" value="1"/>
</dbReference>
<feature type="domain" description="FAD/NAD(P)-binding" evidence="3">
    <location>
        <begin position="33"/>
        <end position="148"/>
    </location>
</feature>
<protein>
    <submittedName>
        <fullName evidence="6">FAD-dependent oxidoreductase</fullName>
    </submittedName>
</protein>
<reference evidence="6 7" key="1">
    <citation type="submission" date="2019-06" db="EMBL/GenBank/DDBJ databases">
        <title>New taxonomy in bacterial strain CC-CFT640, isolated from vineyard.</title>
        <authorList>
            <person name="Lin S.-Y."/>
            <person name="Tsai C.-F."/>
            <person name="Young C.-C."/>
        </authorList>
    </citation>
    <scope>NUCLEOTIDE SEQUENCE [LARGE SCALE GENOMIC DNA]</scope>
    <source>
        <strain evidence="6 7">CC-CFT640</strain>
    </source>
</reference>
<dbReference type="InterPro" id="IPR036188">
    <property type="entry name" value="FAD/NAD-bd_sf"/>
</dbReference>
<dbReference type="EMBL" id="VDUZ01000005">
    <property type="protein sequence ID" value="TXL79480.1"/>
    <property type="molecule type" value="Genomic_DNA"/>
</dbReference>
<dbReference type="GO" id="GO:0016491">
    <property type="term" value="F:oxidoreductase activity"/>
    <property type="evidence" value="ECO:0007669"/>
    <property type="project" value="InterPro"/>
</dbReference>
<dbReference type="SUPFAM" id="SSF51905">
    <property type="entry name" value="FAD/NAD(P)-binding domain"/>
    <property type="match status" value="2"/>
</dbReference>
<dbReference type="SUPFAM" id="SSF55424">
    <property type="entry name" value="FAD/NAD-linked reductases, dimerisation (C-terminal) domain"/>
    <property type="match status" value="1"/>
</dbReference>
<gene>
    <name evidence="6" type="ORF">FHP25_05900</name>
</gene>
<dbReference type="InterPro" id="IPR015323">
    <property type="entry name" value="FlavoCytC_S_DH_flav-bd"/>
</dbReference>
<dbReference type="Pfam" id="PF09242">
    <property type="entry name" value="FCSD-flav_bind"/>
    <property type="match status" value="1"/>
</dbReference>
<name>A0A5C8PRW8_9HYPH</name>
<feature type="domain" description="Sulfide dehydrogenase [flavocytochrome c] flavoprotein chain central" evidence="5">
    <location>
        <begin position="163"/>
        <end position="278"/>
    </location>
</feature>
<dbReference type="RefSeq" id="WP_147845987.1">
    <property type="nucleotide sequence ID" value="NZ_VDUZ01000005.1"/>
</dbReference>
<dbReference type="InterPro" id="IPR037092">
    <property type="entry name" value="FlavoCytC_S_DH_flav-bd_sf"/>
</dbReference>
<evidence type="ECO:0000256" key="1">
    <source>
        <dbReference type="ARBA" id="ARBA00022630"/>
    </source>
</evidence>
<evidence type="ECO:0000256" key="2">
    <source>
        <dbReference type="ARBA" id="ARBA00022827"/>
    </source>
</evidence>
<keyword evidence="1" id="KW-0285">Flavoprotein</keyword>
<dbReference type="InterPro" id="IPR023753">
    <property type="entry name" value="FAD/NAD-binding_dom"/>
</dbReference>
<dbReference type="Gene3D" id="3.90.760.10">
    <property type="entry name" value="Flavocytochrome c sulphide dehydrogenase, flavin-binding domain"/>
    <property type="match status" value="1"/>
</dbReference>
<evidence type="ECO:0000313" key="6">
    <source>
        <dbReference type="EMBL" id="TXL79480.1"/>
    </source>
</evidence>
<dbReference type="InterPro" id="IPR006311">
    <property type="entry name" value="TAT_signal"/>
</dbReference>
<dbReference type="Pfam" id="PF07992">
    <property type="entry name" value="Pyr_redox_2"/>
    <property type="match status" value="1"/>
</dbReference>
<dbReference type="GO" id="GO:0050660">
    <property type="term" value="F:flavin adenine dinucleotide binding"/>
    <property type="evidence" value="ECO:0007669"/>
    <property type="project" value="InterPro"/>
</dbReference>
<dbReference type="InterPro" id="IPR052541">
    <property type="entry name" value="SQRD"/>
</dbReference>
<dbReference type="InterPro" id="IPR019546">
    <property type="entry name" value="TAT_signal_bac_arc"/>
</dbReference>
<accession>A0A5C8PRW8</accession>
<evidence type="ECO:0000259" key="4">
    <source>
        <dbReference type="Pfam" id="PF09242"/>
    </source>
</evidence>
<dbReference type="Gene3D" id="3.50.50.60">
    <property type="entry name" value="FAD/NAD(P)-binding domain"/>
    <property type="match status" value="2"/>
</dbReference>
<keyword evidence="2" id="KW-0274">FAD</keyword>
<feature type="domain" description="Flavocytochrome c sulphide dehydrogenase flavin-binding" evidence="4">
    <location>
        <begin position="354"/>
        <end position="423"/>
    </location>
</feature>
<dbReference type="InterPro" id="IPR049386">
    <property type="entry name" value="FCSD_central"/>
</dbReference>
<organism evidence="6 7">
    <name type="scientific">Vineibacter terrae</name>
    <dbReference type="NCBI Taxonomy" id="2586908"/>
    <lineage>
        <taxon>Bacteria</taxon>
        <taxon>Pseudomonadati</taxon>
        <taxon>Pseudomonadota</taxon>
        <taxon>Alphaproteobacteria</taxon>
        <taxon>Hyphomicrobiales</taxon>
        <taxon>Vineibacter</taxon>
    </lineage>
</organism>
<sequence length="424" mass="44266">MTTTRRSLLKTAGAAAGLGVIGMPALAQGAAGKIVIVGAGFGGATTARYLKRANPALDVTVVERDDRYVTCPFSNYVIAGFRKLDDLTHSFDGLRKAGIKVVKGEATAIDTATRSVSLGDGTKHAYDRLVVSPGVDLSFTGVPGYSEAAAEKMPHAWKAGPQTLLLRRQLEAMPDGGTFILCAPANPFRCPPGPYERVSVVAWYLKTSKPKSKILVLDAKDVFSKQGLFQAAWESEFPGMVTWIAGKDGGKVESVDPASMTVKSGFGSETGAVINVIPPQRAGAIAHAAGLVGDNGWCPVDPMTFASTRAANVYVVGDAAVAGAMPKSGSSANTQGKVVAAAIVASLAGRTPGAPALFNICYSLVTPEYGISTTDVYQVSDKGITTTPNAGGVSVRTPTTLNERKLEAEYTVNWYKSITADVWA</sequence>
<dbReference type="FunFam" id="3.50.50.60:FF:000234">
    <property type="entry name" value="Flavocytochrome C sulfide dehydrogenase"/>
    <property type="match status" value="1"/>
</dbReference>
<proteinExistence type="predicted"/>
<dbReference type="Proteomes" id="UP000321638">
    <property type="component" value="Unassembled WGS sequence"/>
</dbReference>
<dbReference type="PANTHER" id="PTHR43755:SF1">
    <property type="entry name" value="FAD-DEPENDENT PYRIDINE NUCLEOTIDE-DISULPHIDE OXIDOREDUCTASE"/>
    <property type="match status" value="1"/>
</dbReference>
<dbReference type="Pfam" id="PF21706">
    <property type="entry name" value="FCSD_central"/>
    <property type="match status" value="1"/>
</dbReference>
<dbReference type="PANTHER" id="PTHR43755">
    <property type="match status" value="1"/>
</dbReference>
<dbReference type="InterPro" id="IPR016156">
    <property type="entry name" value="FAD/NAD-linked_Rdtase_dimer_sf"/>
</dbReference>
<evidence type="ECO:0000313" key="7">
    <source>
        <dbReference type="Proteomes" id="UP000321638"/>
    </source>
</evidence>
<dbReference type="NCBIfam" id="TIGR01409">
    <property type="entry name" value="TAT_signal_seq"/>
    <property type="match status" value="1"/>
</dbReference>
<comment type="caution">
    <text evidence="6">The sequence shown here is derived from an EMBL/GenBank/DDBJ whole genome shotgun (WGS) entry which is preliminary data.</text>
</comment>
<evidence type="ECO:0000259" key="5">
    <source>
        <dbReference type="Pfam" id="PF21706"/>
    </source>
</evidence>
<evidence type="ECO:0000259" key="3">
    <source>
        <dbReference type="Pfam" id="PF07992"/>
    </source>
</evidence>